<protein>
    <submittedName>
        <fullName evidence="1">Uncharacterized protein</fullName>
    </submittedName>
</protein>
<gene>
    <name evidence="1" type="ORF">BC938DRAFT_477589</name>
</gene>
<reference evidence="1 2" key="1">
    <citation type="journal article" date="2018" name="New Phytol.">
        <title>Phylogenomics of Endogonaceae and evolution of mycorrhizas within Mucoromycota.</title>
        <authorList>
            <person name="Chang Y."/>
            <person name="Desiro A."/>
            <person name="Na H."/>
            <person name="Sandor L."/>
            <person name="Lipzen A."/>
            <person name="Clum A."/>
            <person name="Barry K."/>
            <person name="Grigoriev I.V."/>
            <person name="Martin F.M."/>
            <person name="Stajich J.E."/>
            <person name="Smith M.E."/>
            <person name="Bonito G."/>
            <person name="Spatafora J.W."/>
        </authorList>
    </citation>
    <scope>NUCLEOTIDE SEQUENCE [LARGE SCALE GENOMIC DNA]</scope>
    <source>
        <strain evidence="1 2">AD002</strain>
    </source>
</reference>
<keyword evidence="2" id="KW-1185">Reference proteome</keyword>
<proteinExistence type="predicted"/>
<sequence length="61" mass="7400">MTPFYHRIDELLQHRQKMETIQRIVNFKRVGGMLETIVLRRKLMKHRAAQLQTNRWSAEHG</sequence>
<comment type="caution">
    <text evidence="1">The sequence shown here is derived from an EMBL/GenBank/DDBJ whole genome shotgun (WGS) entry which is preliminary data.</text>
</comment>
<evidence type="ECO:0000313" key="2">
    <source>
        <dbReference type="Proteomes" id="UP000274822"/>
    </source>
</evidence>
<dbReference type="Proteomes" id="UP000274822">
    <property type="component" value="Unassembled WGS sequence"/>
</dbReference>
<dbReference type="AlphaFoldDB" id="A0A433P8Z0"/>
<name>A0A433P8Z0_9FUNG</name>
<accession>A0A433P8Z0</accession>
<feature type="non-terminal residue" evidence="1">
    <location>
        <position position="61"/>
    </location>
</feature>
<organism evidence="1 2">
    <name type="scientific">Jimgerdemannia flammicorona</name>
    <dbReference type="NCBI Taxonomy" id="994334"/>
    <lineage>
        <taxon>Eukaryota</taxon>
        <taxon>Fungi</taxon>
        <taxon>Fungi incertae sedis</taxon>
        <taxon>Mucoromycota</taxon>
        <taxon>Mucoromycotina</taxon>
        <taxon>Endogonomycetes</taxon>
        <taxon>Endogonales</taxon>
        <taxon>Endogonaceae</taxon>
        <taxon>Jimgerdemannia</taxon>
    </lineage>
</organism>
<evidence type="ECO:0000313" key="1">
    <source>
        <dbReference type="EMBL" id="RUS13972.1"/>
    </source>
</evidence>
<dbReference type="EMBL" id="RBNJ01028352">
    <property type="protein sequence ID" value="RUS13972.1"/>
    <property type="molecule type" value="Genomic_DNA"/>
</dbReference>